<accession>A0A0K1P9J8</accession>
<evidence type="ECO:0000313" key="2">
    <source>
        <dbReference type="Proteomes" id="UP000055590"/>
    </source>
</evidence>
<evidence type="ECO:0008006" key="3">
    <source>
        <dbReference type="Google" id="ProtNLM"/>
    </source>
</evidence>
<dbReference type="EMBL" id="CP012332">
    <property type="protein sequence ID" value="AKU89769.1"/>
    <property type="molecule type" value="Genomic_DNA"/>
</dbReference>
<dbReference type="STRING" id="1391653.AKJ08_0156"/>
<dbReference type="KEGG" id="vin:AKJ08_0156"/>
<organism evidence="1 2">
    <name type="scientific">Vulgatibacter incomptus</name>
    <dbReference type="NCBI Taxonomy" id="1391653"/>
    <lineage>
        <taxon>Bacteria</taxon>
        <taxon>Pseudomonadati</taxon>
        <taxon>Myxococcota</taxon>
        <taxon>Myxococcia</taxon>
        <taxon>Myxococcales</taxon>
        <taxon>Cystobacterineae</taxon>
        <taxon>Vulgatibacteraceae</taxon>
        <taxon>Vulgatibacter</taxon>
    </lineage>
</organism>
<sequence length="124" mass="13425">MTDGPRILLLCTDLIFSSKILTTARLTGAEVHTNESHFGDGAPDLVLVDLDAERLFPEDAIRRLRERMPDVPIVAFVRHERVDLIQAARAAGASQVLARGAFSERLPAILAGPNGGDSPSGRQR</sequence>
<dbReference type="OrthoDB" id="291953at2"/>
<proteinExistence type="predicted"/>
<dbReference type="Proteomes" id="UP000055590">
    <property type="component" value="Chromosome"/>
</dbReference>
<name>A0A0K1P9J8_9BACT</name>
<dbReference type="RefSeq" id="WP_050724314.1">
    <property type="nucleotide sequence ID" value="NZ_CP012332.1"/>
</dbReference>
<dbReference type="Gene3D" id="3.40.50.2300">
    <property type="match status" value="1"/>
</dbReference>
<evidence type="ECO:0000313" key="1">
    <source>
        <dbReference type="EMBL" id="AKU89769.1"/>
    </source>
</evidence>
<keyword evidence="2" id="KW-1185">Reference proteome</keyword>
<protein>
    <recommendedName>
        <fullName evidence="3">Response regulatory domain-containing protein</fullName>
    </recommendedName>
</protein>
<dbReference type="InterPro" id="IPR011006">
    <property type="entry name" value="CheY-like_superfamily"/>
</dbReference>
<dbReference type="SUPFAM" id="SSF52172">
    <property type="entry name" value="CheY-like"/>
    <property type="match status" value="1"/>
</dbReference>
<reference evidence="1 2" key="1">
    <citation type="submission" date="2015-08" db="EMBL/GenBank/DDBJ databases">
        <authorList>
            <person name="Babu N.S."/>
            <person name="Beckwith C.J."/>
            <person name="Beseler K.G."/>
            <person name="Brison A."/>
            <person name="Carone J.V."/>
            <person name="Caskin T.P."/>
            <person name="Diamond M."/>
            <person name="Durham M.E."/>
            <person name="Foxe J.M."/>
            <person name="Go M."/>
            <person name="Henderson B.A."/>
            <person name="Jones I.B."/>
            <person name="McGettigan J.A."/>
            <person name="Micheletti S.J."/>
            <person name="Nasrallah M.E."/>
            <person name="Ortiz D."/>
            <person name="Piller C.R."/>
            <person name="Privatt S.R."/>
            <person name="Schneider S.L."/>
            <person name="Sharp S."/>
            <person name="Smith T.C."/>
            <person name="Stanton J.D."/>
            <person name="Ullery H.E."/>
            <person name="Wilson R.J."/>
            <person name="Serrano M.G."/>
            <person name="Buck G."/>
            <person name="Lee V."/>
            <person name="Wang Y."/>
            <person name="Carvalho R."/>
            <person name="Voegtly L."/>
            <person name="Shi R."/>
            <person name="Duckworth R."/>
            <person name="Johnson A."/>
            <person name="Loviza R."/>
            <person name="Walstead R."/>
            <person name="Shah Z."/>
            <person name="Kiflezghi M."/>
            <person name="Wade K."/>
            <person name="Ball S.L."/>
            <person name="Bradley K.W."/>
            <person name="Asai D.J."/>
            <person name="Bowman C.A."/>
            <person name="Russell D.A."/>
            <person name="Pope W.H."/>
            <person name="Jacobs-Sera D."/>
            <person name="Hendrix R.W."/>
            <person name="Hatfull G.F."/>
        </authorList>
    </citation>
    <scope>NUCLEOTIDE SEQUENCE [LARGE SCALE GENOMIC DNA]</scope>
    <source>
        <strain evidence="1 2">DSM 27710</strain>
    </source>
</reference>
<gene>
    <name evidence="1" type="ORF">AKJ08_0156</name>
</gene>
<dbReference type="AlphaFoldDB" id="A0A0K1P9J8"/>